<evidence type="ECO:0000256" key="7">
    <source>
        <dbReference type="ARBA" id="ARBA00034457"/>
    </source>
</evidence>
<comment type="caution">
    <text evidence="11">The sequence shown here is derived from an EMBL/GenBank/DDBJ whole genome shotgun (WGS) entry which is preliminary data.</text>
</comment>
<evidence type="ECO:0000256" key="6">
    <source>
        <dbReference type="ARBA" id="ARBA00023329"/>
    </source>
</evidence>
<feature type="signal peptide" evidence="9">
    <location>
        <begin position="1"/>
        <end position="25"/>
    </location>
</feature>
<evidence type="ECO:0000256" key="9">
    <source>
        <dbReference type="SAM" id="SignalP"/>
    </source>
</evidence>
<dbReference type="PANTHER" id="PTHR35293:SF10">
    <property type="entry name" value="EGG CELL-SECRETED PROTEIN 1.2-RELATED"/>
    <property type="match status" value="1"/>
</dbReference>
<dbReference type="GO" id="GO:0009567">
    <property type="term" value="P:double fertilization forming a zygote and endosperm"/>
    <property type="evidence" value="ECO:0007669"/>
    <property type="project" value="InterPro"/>
</dbReference>
<dbReference type="GO" id="GO:2000008">
    <property type="term" value="P:regulation of protein localization to cell surface"/>
    <property type="evidence" value="ECO:0007669"/>
    <property type="project" value="UniProtKB-ARBA"/>
</dbReference>
<proteinExistence type="inferred from homology"/>
<reference evidence="11" key="2">
    <citation type="submission" date="2023-06" db="EMBL/GenBank/DDBJ databases">
        <authorList>
            <person name="Ma L."/>
            <person name="Liu K.-W."/>
            <person name="Li Z."/>
            <person name="Hsiao Y.-Y."/>
            <person name="Qi Y."/>
            <person name="Fu T."/>
            <person name="Tang G."/>
            <person name="Zhang D."/>
            <person name="Sun W.-H."/>
            <person name="Liu D.-K."/>
            <person name="Li Y."/>
            <person name="Chen G.-Z."/>
            <person name="Liu X.-D."/>
            <person name="Liao X.-Y."/>
            <person name="Jiang Y.-T."/>
            <person name="Yu X."/>
            <person name="Hao Y."/>
            <person name="Huang J."/>
            <person name="Zhao X.-W."/>
            <person name="Ke S."/>
            <person name="Chen Y.-Y."/>
            <person name="Wu W.-L."/>
            <person name="Hsu J.-L."/>
            <person name="Lin Y.-F."/>
            <person name="Huang M.-D."/>
            <person name="Li C.-Y."/>
            <person name="Huang L."/>
            <person name="Wang Z.-W."/>
            <person name="Zhao X."/>
            <person name="Zhong W.-Y."/>
            <person name="Peng D.-H."/>
            <person name="Ahmad S."/>
            <person name="Lan S."/>
            <person name="Zhang J.-S."/>
            <person name="Tsai W.-C."/>
            <person name="Van De Peer Y."/>
            <person name="Liu Z.-J."/>
        </authorList>
    </citation>
    <scope>NUCLEOTIDE SEQUENCE</scope>
    <source>
        <strain evidence="11">CP</strain>
        <tissue evidence="11">Leaves</tissue>
    </source>
</reference>
<keyword evidence="5" id="KW-0278">Fertilization</keyword>
<gene>
    <name evidence="11" type="primary">EC1.4</name>
    <name evidence="11" type="ORF">QJS10_CPB13g00610</name>
</gene>
<evidence type="ECO:0000256" key="5">
    <source>
        <dbReference type="ARBA" id="ARBA00023279"/>
    </source>
</evidence>
<dbReference type="EMBL" id="JAUJYO010000013">
    <property type="protein sequence ID" value="KAK1300874.1"/>
    <property type="molecule type" value="Genomic_DNA"/>
</dbReference>
<evidence type="ECO:0000256" key="3">
    <source>
        <dbReference type="ARBA" id="ARBA00022525"/>
    </source>
</evidence>
<dbReference type="InterPro" id="IPR008502">
    <property type="entry name" value="Prolamin-like"/>
</dbReference>
<comment type="subcellular location">
    <subcellularLocation>
        <location evidence="1">Cytoplasmic vesicle</location>
    </subcellularLocation>
    <subcellularLocation>
        <location evidence="2">Secreted</location>
    </subcellularLocation>
</comment>
<keyword evidence="6" id="KW-0968">Cytoplasmic vesicle</keyword>
<comment type="similarity">
    <text evidence="8">Belongs to the plant egg cell-secreted peptide family.</text>
</comment>
<evidence type="ECO:0000256" key="8">
    <source>
        <dbReference type="ARBA" id="ARBA00034484"/>
    </source>
</evidence>
<dbReference type="InterPro" id="IPR044711">
    <property type="entry name" value="EC11-15"/>
</dbReference>
<evidence type="ECO:0000259" key="10">
    <source>
        <dbReference type="Pfam" id="PF05617"/>
    </source>
</evidence>
<keyword evidence="12" id="KW-1185">Reference proteome</keyword>
<name>A0AAV9DIT0_ACOCL</name>
<evidence type="ECO:0000313" key="12">
    <source>
        <dbReference type="Proteomes" id="UP001180020"/>
    </source>
</evidence>
<keyword evidence="4 9" id="KW-0732">Signal</keyword>
<evidence type="ECO:0000256" key="2">
    <source>
        <dbReference type="ARBA" id="ARBA00004613"/>
    </source>
</evidence>
<evidence type="ECO:0000256" key="4">
    <source>
        <dbReference type="ARBA" id="ARBA00022729"/>
    </source>
</evidence>
<keyword evidence="3" id="KW-0964">Secreted</keyword>
<dbReference type="PANTHER" id="PTHR35293">
    <property type="entry name" value="EGG CELL-SECRETED PROTEIN 1.5"/>
    <property type="match status" value="1"/>
</dbReference>
<accession>A0AAV9DIT0</accession>
<dbReference type="Proteomes" id="UP001180020">
    <property type="component" value="Unassembled WGS sequence"/>
</dbReference>
<comment type="function">
    <text evidence="7">Involved in the regulation of gamete interactions during the double fertilization and to prevent multiple-pollen tube attraction; mediates the redistribution of the gamete fusogen HAP2/GCS1 to the cell surface after secretion upon sperm arrival.</text>
</comment>
<reference evidence="11" key="1">
    <citation type="journal article" date="2023" name="Nat. Commun.">
        <title>Diploid and tetraploid genomes of Acorus and the evolution of monocots.</title>
        <authorList>
            <person name="Ma L."/>
            <person name="Liu K.W."/>
            <person name="Li Z."/>
            <person name="Hsiao Y.Y."/>
            <person name="Qi Y."/>
            <person name="Fu T."/>
            <person name="Tang G.D."/>
            <person name="Zhang D."/>
            <person name="Sun W.H."/>
            <person name="Liu D.K."/>
            <person name="Li Y."/>
            <person name="Chen G.Z."/>
            <person name="Liu X.D."/>
            <person name="Liao X.Y."/>
            <person name="Jiang Y.T."/>
            <person name="Yu X."/>
            <person name="Hao Y."/>
            <person name="Huang J."/>
            <person name="Zhao X.W."/>
            <person name="Ke S."/>
            <person name="Chen Y.Y."/>
            <person name="Wu W.L."/>
            <person name="Hsu J.L."/>
            <person name="Lin Y.F."/>
            <person name="Huang M.D."/>
            <person name="Li C.Y."/>
            <person name="Huang L."/>
            <person name="Wang Z.W."/>
            <person name="Zhao X."/>
            <person name="Zhong W.Y."/>
            <person name="Peng D.H."/>
            <person name="Ahmad S."/>
            <person name="Lan S."/>
            <person name="Zhang J.S."/>
            <person name="Tsai W.C."/>
            <person name="Van de Peer Y."/>
            <person name="Liu Z.J."/>
        </authorList>
    </citation>
    <scope>NUCLEOTIDE SEQUENCE</scope>
    <source>
        <strain evidence="11">CP</strain>
    </source>
</reference>
<evidence type="ECO:0000313" key="11">
    <source>
        <dbReference type="EMBL" id="KAK1300874.1"/>
    </source>
</evidence>
<sequence>MADLTKLSLPFLFLLLLLLSPCARAARPGPRSARVDSASSLSARLHADGAGAGAGGAMECWESLMELRACTGEVILFFLNGETHLGEPCCGAIGYIERHCWPSMLTSIGFTPEEGDLLLGYCDSSSSAAPPPTGKTNVAMV</sequence>
<feature type="chain" id="PRO_5043742941" evidence="9">
    <location>
        <begin position="26"/>
        <end position="141"/>
    </location>
</feature>
<dbReference type="GO" id="GO:0080155">
    <property type="term" value="P:regulation of double fertilization forming a zygote and endosperm"/>
    <property type="evidence" value="ECO:0007669"/>
    <property type="project" value="UniProtKB-ARBA"/>
</dbReference>
<dbReference type="GO" id="GO:0005576">
    <property type="term" value="C:extracellular region"/>
    <property type="evidence" value="ECO:0007669"/>
    <property type="project" value="UniProtKB-SubCell"/>
</dbReference>
<dbReference type="GO" id="GO:0031410">
    <property type="term" value="C:cytoplasmic vesicle"/>
    <property type="evidence" value="ECO:0007669"/>
    <property type="project" value="UniProtKB-SubCell"/>
</dbReference>
<protein>
    <submittedName>
        <fullName evidence="11">Egg cell-secreted protein 1.4</fullName>
    </submittedName>
</protein>
<dbReference type="AlphaFoldDB" id="A0AAV9DIT0"/>
<feature type="domain" description="Prolamin-like" evidence="10">
    <location>
        <begin position="59"/>
        <end position="123"/>
    </location>
</feature>
<organism evidence="11 12">
    <name type="scientific">Acorus calamus</name>
    <name type="common">Sweet flag</name>
    <dbReference type="NCBI Taxonomy" id="4465"/>
    <lineage>
        <taxon>Eukaryota</taxon>
        <taxon>Viridiplantae</taxon>
        <taxon>Streptophyta</taxon>
        <taxon>Embryophyta</taxon>
        <taxon>Tracheophyta</taxon>
        <taxon>Spermatophyta</taxon>
        <taxon>Magnoliopsida</taxon>
        <taxon>Liliopsida</taxon>
        <taxon>Acoraceae</taxon>
        <taxon>Acorus</taxon>
    </lineage>
</organism>
<dbReference type="Pfam" id="PF05617">
    <property type="entry name" value="Prolamin_like"/>
    <property type="match status" value="1"/>
</dbReference>
<evidence type="ECO:0000256" key="1">
    <source>
        <dbReference type="ARBA" id="ARBA00004541"/>
    </source>
</evidence>